<organism evidence="6 7">
    <name type="scientific">Desulforamulus aquiferis</name>
    <dbReference type="NCBI Taxonomy" id="1397668"/>
    <lineage>
        <taxon>Bacteria</taxon>
        <taxon>Bacillati</taxon>
        <taxon>Bacillota</taxon>
        <taxon>Clostridia</taxon>
        <taxon>Eubacteriales</taxon>
        <taxon>Peptococcaceae</taxon>
        <taxon>Desulforamulus</taxon>
    </lineage>
</organism>
<keyword evidence="7" id="KW-1185">Reference proteome</keyword>
<dbReference type="SUPFAM" id="SSF50156">
    <property type="entry name" value="PDZ domain-like"/>
    <property type="match status" value="1"/>
</dbReference>
<reference evidence="6" key="1">
    <citation type="journal article" date="2023" name="J. Hazard. Mater.">
        <title>Anaerobic biodegradation of pyrene and benzo[a]pyrene by a new sulfate-reducing Desulforamulus aquiferis strain DSA.</title>
        <authorList>
            <person name="Zhang Z."/>
            <person name="Sun J."/>
            <person name="Gong X."/>
            <person name="Wang C."/>
            <person name="Wang H."/>
        </authorList>
    </citation>
    <scope>NUCLEOTIDE SEQUENCE</scope>
    <source>
        <strain evidence="6">DSA</strain>
    </source>
</reference>
<dbReference type="InterPro" id="IPR009003">
    <property type="entry name" value="Peptidase_S1_PA"/>
</dbReference>
<accession>A0AAW7ZE19</accession>
<dbReference type="InterPro" id="IPR001940">
    <property type="entry name" value="Peptidase_S1C"/>
</dbReference>
<dbReference type="GO" id="GO:0004252">
    <property type="term" value="F:serine-type endopeptidase activity"/>
    <property type="evidence" value="ECO:0007669"/>
    <property type="project" value="InterPro"/>
</dbReference>
<dbReference type="SUPFAM" id="SSF50494">
    <property type="entry name" value="Trypsin-like serine proteases"/>
    <property type="match status" value="1"/>
</dbReference>
<dbReference type="RefSeq" id="WP_304542145.1">
    <property type="nucleotide sequence ID" value="NZ_JARPTC010000009.1"/>
</dbReference>
<dbReference type="PROSITE" id="PS51257">
    <property type="entry name" value="PROKAR_LIPOPROTEIN"/>
    <property type="match status" value="1"/>
</dbReference>
<comment type="similarity">
    <text evidence="1">Belongs to the peptidase S1C family.</text>
</comment>
<evidence type="ECO:0000256" key="1">
    <source>
        <dbReference type="ARBA" id="ARBA00010541"/>
    </source>
</evidence>
<dbReference type="PANTHER" id="PTHR22939:SF129">
    <property type="entry name" value="SERINE PROTEASE HTRA2, MITOCHONDRIAL"/>
    <property type="match status" value="1"/>
</dbReference>
<comment type="caution">
    <text evidence="6">The sequence shown here is derived from an EMBL/GenBank/DDBJ whole genome shotgun (WGS) entry which is preliminary data.</text>
</comment>
<proteinExistence type="inferred from homology"/>
<evidence type="ECO:0000256" key="3">
    <source>
        <dbReference type="ARBA" id="ARBA00022801"/>
    </source>
</evidence>
<dbReference type="Pfam" id="PF13365">
    <property type="entry name" value="Trypsin_2"/>
    <property type="match status" value="1"/>
</dbReference>
<dbReference type="PANTHER" id="PTHR22939">
    <property type="entry name" value="SERINE PROTEASE FAMILY S1C HTRA-RELATED"/>
    <property type="match status" value="1"/>
</dbReference>
<evidence type="ECO:0000256" key="4">
    <source>
        <dbReference type="ARBA" id="ARBA00022825"/>
    </source>
</evidence>
<keyword evidence="2" id="KW-0645">Protease</keyword>
<name>A0AAW7ZE19_9FIRM</name>
<dbReference type="InterPro" id="IPR036034">
    <property type="entry name" value="PDZ_sf"/>
</dbReference>
<dbReference type="Gene3D" id="2.40.10.10">
    <property type="entry name" value="Trypsin-like serine proteases"/>
    <property type="match status" value="2"/>
</dbReference>
<feature type="domain" description="PDZ" evidence="5">
    <location>
        <begin position="282"/>
        <end position="336"/>
    </location>
</feature>
<dbReference type="InterPro" id="IPR043504">
    <property type="entry name" value="Peptidase_S1_PA_chymotrypsin"/>
</dbReference>
<dbReference type="PRINTS" id="PR00834">
    <property type="entry name" value="PROTEASES2C"/>
</dbReference>
<dbReference type="InterPro" id="IPR001478">
    <property type="entry name" value="PDZ"/>
</dbReference>
<gene>
    <name evidence="6" type="ORF">P6N53_07380</name>
</gene>
<dbReference type="Pfam" id="PF13180">
    <property type="entry name" value="PDZ_2"/>
    <property type="match status" value="1"/>
</dbReference>
<evidence type="ECO:0000256" key="2">
    <source>
        <dbReference type="ARBA" id="ARBA00022670"/>
    </source>
</evidence>
<dbReference type="GO" id="GO:0006508">
    <property type="term" value="P:proteolysis"/>
    <property type="evidence" value="ECO:0007669"/>
    <property type="project" value="UniProtKB-KW"/>
</dbReference>
<sequence length="378" mass="40273">MMQWRKAIVIFLLLAFVSGIMFAGGCMLVRDLAPKQGSQNQEGLADASLPGVGPDIIANIVEQTGPAVVKINTLVEVDSKNNPLLNDPFFRQFFGVPSQPQYQGGVGSGFLISKDGYILTNSHVVSGAKEISVLLKEQNKAYAARLVGTDPSLDLAVLKIEGNNFPTLTLGDSNKIRVGNWVIAIGSPFGLENTVTIGVISAKERPIEIDSRTFEHLLQTDASINPGNSGGPLLNLNGEVIGINTAINSQAQGIGFAIPTSTVKEVLNELIEKGSVSRPWLGVQIHPVTADIANFLGYNSTEGAVIRAVVQDGPAQRAGLKEGDIITAIDGEKISNPEELISTIQKKKVGVQVEADVFRNGKTIKVKIQTMERPAEAS</sequence>
<dbReference type="Proteomes" id="UP001172911">
    <property type="component" value="Unassembled WGS sequence"/>
</dbReference>
<evidence type="ECO:0000313" key="6">
    <source>
        <dbReference type="EMBL" id="MDO7787035.1"/>
    </source>
</evidence>
<protein>
    <submittedName>
        <fullName evidence="6">Trypsin-like peptidase domain-containing protein</fullName>
    </submittedName>
</protein>
<dbReference type="FunFam" id="2.40.10.10:FF:000001">
    <property type="entry name" value="Periplasmic serine protease DegS"/>
    <property type="match status" value="1"/>
</dbReference>
<dbReference type="PROSITE" id="PS50106">
    <property type="entry name" value="PDZ"/>
    <property type="match status" value="1"/>
</dbReference>
<keyword evidence="3" id="KW-0378">Hydrolase</keyword>
<reference evidence="6" key="2">
    <citation type="submission" date="2023-03" db="EMBL/GenBank/DDBJ databases">
        <authorList>
            <person name="Zhang Z."/>
        </authorList>
    </citation>
    <scope>NUCLEOTIDE SEQUENCE</scope>
    <source>
        <strain evidence="6">DSA</strain>
    </source>
</reference>
<dbReference type="Gene3D" id="2.30.42.10">
    <property type="match status" value="1"/>
</dbReference>
<evidence type="ECO:0000259" key="5">
    <source>
        <dbReference type="PROSITE" id="PS50106"/>
    </source>
</evidence>
<keyword evidence="4" id="KW-0720">Serine protease</keyword>
<dbReference type="SMART" id="SM00228">
    <property type="entry name" value="PDZ"/>
    <property type="match status" value="1"/>
</dbReference>
<dbReference type="AlphaFoldDB" id="A0AAW7ZE19"/>
<evidence type="ECO:0000313" key="7">
    <source>
        <dbReference type="Proteomes" id="UP001172911"/>
    </source>
</evidence>
<dbReference type="EMBL" id="JARPTC010000009">
    <property type="protein sequence ID" value="MDO7787035.1"/>
    <property type="molecule type" value="Genomic_DNA"/>
</dbReference>